<evidence type="ECO:0000313" key="11">
    <source>
        <dbReference type="Proteomes" id="UP000254834"/>
    </source>
</evidence>
<feature type="transmembrane region" description="Helical" evidence="9">
    <location>
        <begin position="6"/>
        <end position="30"/>
    </location>
</feature>
<evidence type="ECO:0000256" key="1">
    <source>
        <dbReference type="ARBA" id="ARBA00004651"/>
    </source>
</evidence>
<organism evidence="10 11">
    <name type="scientific">Candidatus Chromulinivorax destructor</name>
    <dbReference type="NCBI Taxonomy" id="2066483"/>
    <lineage>
        <taxon>Bacteria</taxon>
        <taxon>Candidatus Babelota</taxon>
        <taxon>Candidatus Babeliae</taxon>
        <taxon>Candidatus Babeliales</taxon>
        <taxon>Candidatus Chromulinivoraceae</taxon>
        <taxon>Candidatus Chromulinivorax</taxon>
    </lineage>
</organism>
<feature type="transmembrane region" description="Helical" evidence="9">
    <location>
        <begin position="220"/>
        <end position="242"/>
    </location>
</feature>
<evidence type="ECO:0000256" key="9">
    <source>
        <dbReference type="SAM" id="Phobius"/>
    </source>
</evidence>
<keyword evidence="4" id="KW-1003">Cell membrane</keyword>
<name>A0A345ZB98_9BACT</name>
<gene>
    <name evidence="10" type="ORF">C0J27_02285</name>
</gene>
<comment type="similarity">
    <text evidence="2 8">Belongs to the ABC-3 integral membrane protein family.</text>
</comment>
<dbReference type="KEGG" id="cdes:C0J27_02285"/>
<dbReference type="InterPro" id="IPR037294">
    <property type="entry name" value="ABC_BtuC-like"/>
</dbReference>
<accession>A0A345ZB98</accession>
<keyword evidence="11" id="KW-1185">Reference proteome</keyword>
<keyword evidence="5 8" id="KW-0812">Transmembrane</keyword>
<dbReference type="CDD" id="cd06550">
    <property type="entry name" value="TM_ABC_iron-siderophores_like"/>
    <property type="match status" value="1"/>
</dbReference>
<dbReference type="OrthoDB" id="9804300at2"/>
<sequence>MTLDYTFYKILIGTGLVGITTGILGCFTLLNRQSLLGDTIAHATLPGLTGMFLIMHQQSYFWLLCGAGLSGFIGAVCVTLITRHTCLQQDGALGIVLSTFFALGTIFLTMIQKLPHAHQAGIDKFLFGQAATILNHDIVILSCITLIVIVTVALLWKELTLITFDKEYAASIGIPVKKITTILTILLVLTIIVGLQTVGLILISSFLIAPALAARQWTTCLHTTVFLSIGLSLLATSTGTYISCLAPHLPTGPIIVIIATIITCLSMLLSHR</sequence>
<dbReference type="RefSeq" id="WP_115585580.1">
    <property type="nucleotide sequence ID" value="NZ_CP025544.1"/>
</dbReference>
<protein>
    <recommendedName>
        <fullName evidence="12">Metal ABC transporter permease</fullName>
    </recommendedName>
</protein>
<evidence type="ECO:0000256" key="3">
    <source>
        <dbReference type="ARBA" id="ARBA00022448"/>
    </source>
</evidence>
<dbReference type="EMBL" id="CP025544">
    <property type="protein sequence ID" value="AXK60565.1"/>
    <property type="molecule type" value="Genomic_DNA"/>
</dbReference>
<proteinExistence type="inferred from homology"/>
<feature type="transmembrane region" description="Helical" evidence="9">
    <location>
        <begin position="60"/>
        <end position="81"/>
    </location>
</feature>
<dbReference type="Proteomes" id="UP000254834">
    <property type="component" value="Chromosome"/>
</dbReference>
<evidence type="ECO:0000256" key="2">
    <source>
        <dbReference type="ARBA" id="ARBA00008034"/>
    </source>
</evidence>
<feature type="transmembrane region" description="Helical" evidence="9">
    <location>
        <begin position="132"/>
        <end position="156"/>
    </location>
</feature>
<keyword evidence="6 9" id="KW-1133">Transmembrane helix</keyword>
<evidence type="ECO:0008006" key="12">
    <source>
        <dbReference type="Google" id="ProtNLM"/>
    </source>
</evidence>
<evidence type="ECO:0000256" key="6">
    <source>
        <dbReference type="ARBA" id="ARBA00022989"/>
    </source>
</evidence>
<dbReference type="GO" id="GO:0043190">
    <property type="term" value="C:ATP-binding cassette (ABC) transporter complex"/>
    <property type="evidence" value="ECO:0007669"/>
    <property type="project" value="InterPro"/>
</dbReference>
<dbReference type="PANTHER" id="PTHR30477:SF3">
    <property type="entry name" value="METAL TRANSPORT SYSTEM MEMBRANE PROTEIN CT_069-RELATED"/>
    <property type="match status" value="1"/>
</dbReference>
<evidence type="ECO:0000313" key="10">
    <source>
        <dbReference type="EMBL" id="AXK60565.1"/>
    </source>
</evidence>
<dbReference type="GO" id="GO:0010043">
    <property type="term" value="P:response to zinc ion"/>
    <property type="evidence" value="ECO:0007669"/>
    <property type="project" value="TreeGrafter"/>
</dbReference>
<dbReference type="GO" id="GO:0055085">
    <property type="term" value="P:transmembrane transport"/>
    <property type="evidence" value="ECO:0007669"/>
    <property type="project" value="InterPro"/>
</dbReference>
<keyword evidence="7 9" id="KW-0472">Membrane</keyword>
<dbReference type="InterPro" id="IPR001626">
    <property type="entry name" value="ABC_TroCD"/>
</dbReference>
<feature type="transmembrane region" description="Helical" evidence="9">
    <location>
        <begin position="182"/>
        <end position="208"/>
    </location>
</feature>
<dbReference type="Gene3D" id="1.10.3470.10">
    <property type="entry name" value="ABC transporter involved in vitamin B12 uptake, BtuC"/>
    <property type="match status" value="1"/>
</dbReference>
<dbReference type="Pfam" id="PF00950">
    <property type="entry name" value="ABC-3"/>
    <property type="match status" value="1"/>
</dbReference>
<reference evidence="10 11" key="1">
    <citation type="submission" date="2017-12" db="EMBL/GenBank/DDBJ databases">
        <title>Chromulinavorax destructans is a abundant pathogen of dominant heterotrophic picoflagllates.</title>
        <authorList>
            <person name="Deeg C.M."/>
            <person name="Zimmer M."/>
            <person name="Suttle C.A."/>
        </authorList>
    </citation>
    <scope>NUCLEOTIDE SEQUENCE [LARGE SCALE GENOMIC DNA]</scope>
    <source>
        <strain evidence="10 11">SeV1</strain>
    </source>
</reference>
<dbReference type="PANTHER" id="PTHR30477">
    <property type="entry name" value="ABC-TRANSPORTER METAL-BINDING PROTEIN"/>
    <property type="match status" value="1"/>
</dbReference>
<dbReference type="AlphaFoldDB" id="A0A345ZB98"/>
<feature type="transmembrane region" description="Helical" evidence="9">
    <location>
        <begin position="93"/>
        <end position="111"/>
    </location>
</feature>
<feature type="transmembrane region" description="Helical" evidence="9">
    <location>
        <begin position="248"/>
        <end position="269"/>
    </location>
</feature>
<evidence type="ECO:0000256" key="4">
    <source>
        <dbReference type="ARBA" id="ARBA00022475"/>
    </source>
</evidence>
<dbReference type="SUPFAM" id="SSF81345">
    <property type="entry name" value="ABC transporter involved in vitamin B12 uptake, BtuC"/>
    <property type="match status" value="1"/>
</dbReference>
<evidence type="ECO:0000256" key="5">
    <source>
        <dbReference type="ARBA" id="ARBA00022692"/>
    </source>
</evidence>
<evidence type="ECO:0000256" key="8">
    <source>
        <dbReference type="RuleBase" id="RU003943"/>
    </source>
</evidence>
<keyword evidence="3 8" id="KW-0813">Transport</keyword>
<evidence type="ECO:0000256" key="7">
    <source>
        <dbReference type="ARBA" id="ARBA00023136"/>
    </source>
</evidence>
<comment type="subcellular location">
    <subcellularLocation>
        <location evidence="1 8">Cell membrane</location>
        <topology evidence="1 8">Multi-pass membrane protein</topology>
    </subcellularLocation>
</comment>